<dbReference type="Pfam" id="PF06013">
    <property type="entry name" value="WXG100"/>
    <property type="match status" value="1"/>
</dbReference>
<gene>
    <name evidence="2" type="ORF">JG540_09150</name>
</gene>
<dbReference type="EMBL" id="CP066802">
    <property type="protein sequence ID" value="QQM67169.1"/>
    <property type="molecule type" value="Genomic_DNA"/>
</dbReference>
<reference evidence="2 3" key="1">
    <citation type="submission" date="2020-12" db="EMBL/GenBank/DDBJ databases">
        <authorList>
            <person name="Zhou J."/>
        </authorList>
    </citation>
    <scope>NUCLEOTIDE SEQUENCE [LARGE SCALE GENOMIC DNA]</scope>
    <source>
        <strain evidence="2 3">CCUG 61299</strain>
    </source>
</reference>
<proteinExistence type="inferred from homology"/>
<sequence>MSTYTVDTAAVAATAARTRTRISTIQAEVDAMNTDLATLQSSWTGSASASMGDCGAQWHVTQLQVQSSLDYIGSALDQAAVSYDDAETANRNRFIPA</sequence>
<dbReference type="InterPro" id="IPR036689">
    <property type="entry name" value="ESAT-6-like_sf"/>
</dbReference>
<evidence type="ECO:0000256" key="1">
    <source>
        <dbReference type="RuleBase" id="RU362001"/>
    </source>
</evidence>
<organism evidence="2 3">
    <name type="scientific">Actinomyces weissii</name>
    <dbReference type="NCBI Taxonomy" id="675090"/>
    <lineage>
        <taxon>Bacteria</taxon>
        <taxon>Bacillati</taxon>
        <taxon>Actinomycetota</taxon>
        <taxon>Actinomycetes</taxon>
        <taxon>Actinomycetales</taxon>
        <taxon>Actinomycetaceae</taxon>
        <taxon>Actinomyces</taxon>
    </lineage>
</organism>
<name>A0A7T7S289_9ACTO</name>
<protein>
    <recommendedName>
        <fullName evidence="1">ESAT-6-like protein</fullName>
    </recommendedName>
</protein>
<accession>A0A7T7S289</accession>
<comment type="similarity">
    <text evidence="1">Belongs to the WXG100 family.</text>
</comment>
<dbReference type="InterPro" id="IPR010310">
    <property type="entry name" value="T7SS_ESAT-6-like"/>
</dbReference>
<dbReference type="RefSeq" id="WP_200275523.1">
    <property type="nucleotide sequence ID" value="NZ_CP066802.1"/>
</dbReference>
<keyword evidence="3" id="KW-1185">Reference proteome</keyword>
<dbReference type="SUPFAM" id="SSF140453">
    <property type="entry name" value="EsxAB dimer-like"/>
    <property type="match status" value="1"/>
</dbReference>
<evidence type="ECO:0000313" key="2">
    <source>
        <dbReference type="EMBL" id="QQM67169.1"/>
    </source>
</evidence>
<dbReference type="AlphaFoldDB" id="A0A7T7S289"/>
<dbReference type="NCBIfam" id="TIGR03930">
    <property type="entry name" value="WXG100_ESAT6"/>
    <property type="match status" value="1"/>
</dbReference>
<evidence type="ECO:0000313" key="3">
    <source>
        <dbReference type="Proteomes" id="UP000595895"/>
    </source>
</evidence>
<dbReference type="Proteomes" id="UP000595895">
    <property type="component" value="Chromosome"/>
</dbReference>
<dbReference type="KEGG" id="awe:JG540_09150"/>
<dbReference type="Gene3D" id="1.10.287.1060">
    <property type="entry name" value="ESAT-6-like"/>
    <property type="match status" value="1"/>
</dbReference>